<dbReference type="Pfam" id="PF00460">
    <property type="entry name" value="Flg_bb_rod"/>
    <property type="match status" value="1"/>
</dbReference>
<keyword evidence="8" id="KW-0282">Flagellum</keyword>
<dbReference type="InterPro" id="IPR020013">
    <property type="entry name" value="Flagellar_FlgE/F/G"/>
</dbReference>
<dbReference type="InterPro" id="IPR037925">
    <property type="entry name" value="FlgE/F/G-like"/>
</dbReference>
<keyword evidence="3 4" id="KW-0975">Bacterial flagellum</keyword>
<dbReference type="NCBIfam" id="TIGR02490">
    <property type="entry name" value="flgF"/>
    <property type="match status" value="1"/>
</dbReference>
<keyword evidence="9" id="KW-1185">Reference proteome</keyword>
<dbReference type="Proteomes" id="UP001069802">
    <property type="component" value="Unassembled WGS sequence"/>
</dbReference>
<protein>
    <recommendedName>
        <fullName evidence="4">Flagellar basal-body rod protein FlgF</fullName>
    </recommendedName>
</protein>
<evidence type="ECO:0000259" key="7">
    <source>
        <dbReference type="Pfam" id="PF22692"/>
    </source>
</evidence>
<evidence type="ECO:0000256" key="4">
    <source>
        <dbReference type="RuleBase" id="RU362116"/>
    </source>
</evidence>
<dbReference type="NCBIfam" id="TIGR03506">
    <property type="entry name" value="FlgEFG_subfam"/>
    <property type="match status" value="1"/>
</dbReference>
<dbReference type="PANTHER" id="PTHR30435:SF19">
    <property type="entry name" value="FLAGELLAR BASAL-BODY ROD PROTEIN FLGG"/>
    <property type="match status" value="1"/>
</dbReference>
<keyword evidence="8" id="KW-0966">Cell projection</keyword>
<evidence type="ECO:0000259" key="5">
    <source>
        <dbReference type="Pfam" id="PF00460"/>
    </source>
</evidence>
<evidence type="ECO:0000256" key="3">
    <source>
        <dbReference type="ARBA" id="ARBA00023143"/>
    </source>
</evidence>
<sequence>MENSGYIALSRQMALGREMSIIANNVANMNTNAYKGEGMMFVEYLDKTKTGERLSFAQDLRLVRNLAEGQLQTTDNPLDVAITGDGYFTAEVNGDQRYTRNGSFHLSPEGTLVTTGGYNVLGQGDAPITFPPGATDITITRDGSISASSGPIGKLKLVSFEDEQLLVKEAGGLFSTADNQEAIEDAPGEIVQGAVEGSNIQGIIEMSRMIDTTRSYESMAKFINGEHERQLKAIQSLANMRA</sequence>
<comment type="subunit">
    <text evidence="4">The basal body constitutes a major portion of the flagellar organelle and consists of five rings (E,L,P,S, and M) mounted on a central rod. The rod consists of about 26 subunits of FlgG in the distal portion, and FlgB, FlgC and FlgF are thought to build up the proximal portion of the rod with about 6 subunits each.</text>
</comment>
<organism evidence="8 9">
    <name type="scientific">Kiloniella laminariae</name>
    <dbReference type="NCBI Taxonomy" id="454162"/>
    <lineage>
        <taxon>Bacteria</taxon>
        <taxon>Pseudomonadati</taxon>
        <taxon>Pseudomonadota</taxon>
        <taxon>Alphaproteobacteria</taxon>
        <taxon>Rhodospirillales</taxon>
        <taxon>Kiloniellaceae</taxon>
        <taxon>Kiloniella</taxon>
    </lineage>
</organism>
<dbReference type="InterPro" id="IPR010930">
    <property type="entry name" value="Flg_bb/hook_C_dom"/>
</dbReference>
<gene>
    <name evidence="8" type="primary">flgF</name>
    <name evidence="8" type="ORF">O4H49_06870</name>
</gene>
<name>A0ABT4LHA7_9PROT</name>
<evidence type="ECO:0000259" key="6">
    <source>
        <dbReference type="Pfam" id="PF06429"/>
    </source>
</evidence>
<dbReference type="InterPro" id="IPR053967">
    <property type="entry name" value="LlgE_F_G-like_D1"/>
</dbReference>
<dbReference type="Pfam" id="PF06429">
    <property type="entry name" value="Flg_bbr_C"/>
    <property type="match status" value="1"/>
</dbReference>
<evidence type="ECO:0000256" key="2">
    <source>
        <dbReference type="ARBA" id="ARBA00009677"/>
    </source>
</evidence>
<dbReference type="RefSeq" id="WP_269422689.1">
    <property type="nucleotide sequence ID" value="NZ_JAPWGY010000002.1"/>
</dbReference>
<comment type="subcellular location">
    <subcellularLocation>
        <location evidence="1 4">Bacterial flagellum basal body</location>
    </subcellularLocation>
</comment>
<dbReference type="InterPro" id="IPR012836">
    <property type="entry name" value="FlgF"/>
</dbReference>
<evidence type="ECO:0000256" key="1">
    <source>
        <dbReference type="ARBA" id="ARBA00004117"/>
    </source>
</evidence>
<comment type="caution">
    <text evidence="8">The sequence shown here is derived from an EMBL/GenBank/DDBJ whole genome shotgun (WGS) entry which is preliminary data.</text>
</comment>
<feature type="domain" description="Flagellar basal body rod protein N-terminal" evidence="5">
    <location>
        <begin position="6"/>
        <end position="35"/>
    </location>
</feature>
<reference evidence="8" key="1">
    <citation type="submission" date="2022-12" db="EMBL/GenBank/DDBJ databases">
        <title>Bacterial isolates from different developmental stages of Nematostella vectensis.</title>
        <authorList>
            <person name="Fraune S."/>
        </authorList>
    </citation>
    <scope>NUCLEOTIDE SEQUENCE</scope>
    <source>
        <strain evidence="8">G21630-S1</strain>
    </source>
</reference>
<accession>A0ABT4LHA7</accession>
<dbReference type="InterPro" id="IPR001444">
    <property type="entry name" value="Flag_bb_rod_N"/>
</dbReference>
<proteinExistence type="inferred from homology"/>
<dbReference type="InterPro" id="IPR019776">
    <property type="entry name" value="Flagellar_basal_body_rod_CS"/>
</dbReference>
<dbReference type="PROSITE" id="PS00588">
    <property type="entry name" value="FLAGELLA_BB_ROD"/>
    <property type="match status" value="1"/>
</dbReference>
<feature type="domain" description="Flagellar basal-body/hook protein C-terminal" evidence="6">
    <location>
        <begin position="191"/>
        <end position="235"/>
    </location>
</feature>
<dbReference type="PANTHER" id="PTHR30435">
    <property type="entry name" value="FLAGELLAR PROTEIN"/>
    <property type="match status" value="1"/>
</dbReference>
<keyword evidence="8" id="KW-0969">Cilium</keyword>
<dbReference type="EMBL" id="JAPWGY010000002">
    <property type="protein sequence ID" value="MCZ4280492.1"/>
    <property type="molecule type" value="Genomic_DNA"/>
</dbReference>
<dbReference type="SUPFAM" id="SSF117143">
    <property type="entry name" value="Flagellar hook protein flgE"/>
    <property type="match status" value="1"/>
</dbReference>
<dbReference type="Pfam" id="PF22692">
    <property type="entry name" value="LlgE_F_G_D1"/>
    <property type="match status" value="1"/>
</dbReference>
<evidence type="ECO:0000313" key="9">
    <source>
        <dbReference type="Proteomes" id="UP001069802"/>
    </source>
</evidence>
<feature type="domain" description="Flagellar hook protein FlgE/F/G-like D1" evidence="7">
    <location>
        <begin position="81"/>
        <end position="147"/>
    </location>
</feature>
<evidence type="ECO:0000313" key="8">
    <source>
        <dbReference type="EMBL" id="MCZ4280492.1"/>
    </source>
</evidence>
<comment type="similarity">
    <text evidence="2 4">Belongs to the flagella basal body rod proteins family.</text>
</comment>